<gene>
    <name evidence="2" type="ORF">DES41_106250</name>
</gene>
<protein>
    <recommendedName>
        <fullName evidence="4">UrcA family protein</fullName>
    </recommendedName>
</protein>
<keyword evidence="3" id="KW-1185">Reference proteome</keyword>
<keyword evidence="1" id="KW-0732">Signal</keyword>
<organism evidence="2 3">
    <name type="scientific">Pseudorhodoferax soli</name>
    <dbReference type="NCBI Taxonomy" id="545864"/>
    <lineage>
        <taxon>Bacteria</taxon>
        <taxon>Pseudomonadati</taxon>
        <taxon>Pseudomonadota</taxon>
        <taxon>Betaproteobacteria</taxon>
        <taxon>Burkholderiales</taxon>
        <taxon>Comamonadaceae</taxon>
    </lineage>
</organism>
<evidence type="ECO:0008006" key="4">
    <source>
        <dbReference type="Google" id="ProtNLM"/>
    </source>
</evidence>
<name>A0A368XQE3_9BURK</name>
<comment type="caution">
    <text evidence="2">The sequence shown here is derived from an EMBL/GenBank/DDBJ whole genome shotgun (WGS) entry which is preliminary data.</text>
</comment>
<reference evidence="2 3" key="1">
    <citation type="submission" date="2018-07" db="EMBL/GenBank/DDBJ databases">
        <title>Genomic Encyclopedia of Type Strains, Phase IV (KMG-IV): sequencing the most valuable type-strain genomes for metagenomic binning, comparative biology and taxonomic classification.</title>
        <authorList>
            <person name="Goeker M."/>
        </authorList>
    </citation>
    <scope>NUCLEOTIDE SEQUENCE [LARGE SCALE GENOMIC DNA]</scope>
    <source>
        <strain evidence="2 3">DSM 21634</strain>
    </source>
</reference>
<evidence type="ECO:0000313" key="2">
    <source>
        <dbReference type="EMBL" id="RCW69376.1"/>
    </source>
</evidence>
<evidence type="ECO:0000313" key="3">
    <source>
        <dbReference type="Proteomes" id="UP000252884"/>
    </source>
</evidence>
<dbReference type="AlphaFoldDB" id="A0A368XQE3"/>
<feature type="chain" id="PRO_5017000601" description="UrcA family protein" evidence="1">
    <location>
        <begin position="23"/>
        <end position="124"/>
    </location>
</feature>
<dbReference type="RefSeq" id="WP_114469784.1">
    <property type="nucleotide sequence ID" value="NZ_QPJK01000006.1"/>
</dbReference>
<sequence>MRADHLCVALLASAGAIPPASAQTSPAQGAPAHNVQAFGEQQLADYLSLLRQISPAAEQAARTYLAAVRLRCGLALDATALRRALARDGGDPLLMGLVRAVATHDDATRLRLVAQMDCNAQVAP</sequence>
<accession>A0A368XQE3</accession>
<dbReference type="Proteomes" id="UP000252884">
    <property type="component" value="Unassembled WGS sequence"/>
</dbReference>
<feature type="signal peptide" evidence="1">
    <location>
        <begin position="1"/>
        <end position="22"/>
    </location>
</feature>
<dbReference type="OrthoDB" id="9180710at2"/>
<proteinExistence type="predicted"/>
<evidence type="ECO:0000256" key="1">
    <source>
        <dbReference type="SAM" id="SignalP"/>
    </source>
</evidence>
<dbReference type="EMBL" id="QPJK01000006">
    <property type="protein sequence ID" value="RCW69376.1"/>
    <property type="molecule type" value="Genomic_DNA"/>
</dbReference>